<dbReference type="InterPro" id="IPR015500">
    <property type="entry name" value="Peptidase_S8_subtilisin-rel"/>
</dbReference>
<dbReference type="SUPFAM" id="SSF52743">
    <property type="entry name" value="Subtilisin-like"/>
    <property type="match status" value="1"/>
</dbReference>
<feature type="transmembrane region" description="Helical" evidence="12">
    <location>
        <begin position="380"/>
        <end position="402"/>
    </location>
</feature>
<evidence type="ECO:0000256" key="8">
    <source>
        <dbReference type="ARBA" id="ARBA00022989"/>
    </source>
</evidence>
<dbReference type="PANTHER" id="PTHR43806">
    <property type="entry name" value="PEPTIDASE S8"/>
    <property type="match status" value="1"/>
</dbReference>
<name>A0ABQ3XM43_9ACTN</name>
<evidence type="ECO:0000256" key="1">
    <source>
        <dbReference type="ARBA" id="ARBA00004162"/>
    </source>
</evidence>
<dbReference type="InterPro" id="IPR023827">
    <property type="entry name" value="Peptidase_S8_Asp-AS"/>
</dbReference>
<sequence>MAGFNLSAGVVVGQPVAGSIHAGRWGFAGVGLLRFVAAVVVGLVAGVVVPVSGPAVAATCTGAGVTSPGVPAELKAYAPSRLAGLATGAGVRVAVIDSGVDPRNPQLAGKVLKGRDFLHKAANALSDCPGHGTAVAGIIAGQPDANTGVQGLAPGATIVPVRVSEDEDVEGSGSGASSAASFAQAIRWSVNQAKASVLNISLVMPAQDPAVRAAIAEAVAADVVVVAASGNDGADGGVAFPAGYPGVIGVGAVAPDGSLASFSQTGEHVDIVAFGQAVTALAPISGHRGVQGTSFAAPFVAATAALLRERFPAESAEQIGRRLLRSADPAPGGARSDGFGVGLLNPYRALTEQAGPKLAAVEPASPVPVARRGGPEWDRAGLFAAGGAGLVVLAGLVVAVVVRGRRRGWHPATAGESTDHDRMPG</sequence>
<keyword evidence="8 12" id="KW-1133">Transmembrane helix</keyword>
<feature type="active site" description="Charge relay system" evidence="10">
    <location>
        <position position="294"/>
    </location>
</feature>
<feature type="domain" description="Peptidase S8/S53" evidence="13">
    <location>
        <begin position="88"/>
        <end position="342"/>
    </location>
</feature>
<dbReference type="PROSITE" id="PS00136">
    <property type="entry name" value="SUBTILASE_ASP"/>
    <property type="match status" value="1"/>
</dbReference>
<dbReference type="Gene3D" id="3.40.50.200">
    <property type="entry name" value="Peptidase S8/S53 domain"/>
    <property type="match status" value="1"/>
</dbReference>
<dbReference type="EMBL" id="BOMG01000097">
    <property type="protein sequence ID" value="GID59582.1"/>
    <property type="molecule type" value="Genomic_DNA"/>
</dbReference>
<evidence type="ECO:0000256" key="9">
    <source>
        <dbReference type="ARBA" id="ARBA00023136"/>
    </source>
</evidence>
<evidence type="ECO:0000256" key="4">
    <source>
        <dbReference type="ARBA" id="ARBA00022670"/>
    </source>
</evidence>
<dbReference type="InterPro" id="IPR023828">
    <property type="entry name" value="Peptidase_S8_Ser-AS"/>
</dbReference>
<evidence type="ECO:0000313" key="14">
    <source>
        <dbReference type="EMBL" id="GID59582.1"/>
    </source>
</evidence>
<evidence type="ECO:0000256" key="12">
    <source>
        <dbReference type="SAM" id="Phobius"/>
    </source>
</evidence>
<keyword evidence="6 10" id="KW-0378">Hydrolase</keyword>
<dbReference type="PRINTS" id="PR00723">
    <property type="entry name" value="SUBTILISIN"/>
</dbReference>
<evidence type="ECO:0000256" key="11">
    <source>
        <dbReference type="RuleBase" id="RU003355"/>
    </source>
</evidence>
<comment type="subcellular location">
    <subcellularLocation>
        <location evidence="1">Cell membrane</location>
        <topology evidence="1">Single-pass membrane protein</topology>
    </subcellularLocation>
</comment>
<dbReference type="PROSITE" id="PS00137">
    <property type="entry name" value="SUBTILASE_HIS"/>
    <property type="match status" value="1"/>
</dbReference>
<gene>
    <name evidence="14" type="ORF">Aco03nite_079860</name>
</gene>
<evidence type="ECO:0000256" key="3">
    <source>
        <dbReference type="ARBA" id="ARBA00022475"/>
    </source>
</evidence>
<keyword evidence="15" id="KW-1185">Reference proteome</keyword>
<evidence type="ECO:0000256" key="10">
    <source>
        <dbReference type="PROSITE-ProRule" id="PRU01240"/>
    </source>
</evidence>
<dbReference type="InterPro" id="IPR022398">
    <property type="entry name" value="Peptidase_S8_His-AS"/>
</dbReference>
<keyword evidence="5 12" id="KW-0812">Transmembrane</keyword>
<organism evidence="14 15">
    <name type="scientific">Actinoplanes couchii</name>
    <dbReference type="NCBI Taxonomy" id="403638"/>
    <lineage>
        <taxon>Bacteria</taxon>
        <taxon>Bacillati</taxon>
        <taxon>Actinomycetota</taxon>
        <taxon>Actinomycetes</taxon>
        <taxon>Micromonosporales</taxon>
        <taxon>Micromonosporaceae</taxon>
        <taxon>Actinoplanes</taxon>
    </lineage>
</organism>
<feature type="active site" description="Charge relay system" evidence="10">
    <location>
        <position position="97"/>
    </location>
</feature>
<evidence type="ECO:0000259" key="13">
    <source>
        <dbReference type="Pfam" id="PF00082"/>
    </source>
</evidence>
<dbReference type="PROSITE" id="PS00138">
    <property type="entry name" value="SUBTILASE_SER"/>
    <property type="match status" value="1"/>
</dbReference>
<reference evidence="14 15" key="1">
    <citation type="submission" date="2021-01" db="EMBL/GenBank/DDBJ databases">
        <title>Whole genome shotgun sequence of Actinoplanes couchii NBRC 106145.</title>
        <authorList>
            <person name="Komaki H."/>
            <person name="Tamura T."/>
        </authorList>
    </citation>
    <scope>NUCLEOTIDE SEQUENCE [LARGE SCALE GENOMIC DNA]</scope>
    <source>
        <strain evidence="14 15">NBRC 106145</strain>
    </source>
</reference>
<dbReference type="Pfam" id="PF00082">
    <property type="entry name" value="Peptidase_S8"/>
    <property type="match status" value="1"/>
</dbReference>
<proteinExistence type="inferred from homology"/>
<evidence type="ECO:0000256" key="7">
    <source>
        <dbReference type="ARBA" id="ARBA00022825"/>
    </source>
</evidence>
<keyword evidence="3" id="KW-1003">Cell membrane</keyword>
<keyword evidence="9 12" id="KW-0472">Membrane</keyword>
<dbReference type="PANTHER" id="PTHR43806:SF11">
    <property type="entry name" value="CEREVISIN-RELATED"/>
    <property type="match status" value="1"/>
</dbReference>
<keyword evidence="7 10" id="KW-0720">Serine protease</keyword>
<evidence type="ECO:0000256" key="5">
    <source>
        <dbReference type="ARBA" id="ARBA00022692"/>
    </source>
</evidence>
<feature type="active site" description="Charge relay system" evidence="10">
    <location>
        <position position="131"/>
    </location>
</feature>
<protein>
    <recommendedName>
        <fullName evidence="13">Peptidase S8/S53 domain-containing protein</fullName>
    </recommendedName>
</protein>
<dbReference type="InterPro" id="IPR036852">
    <property type="entry name" value="Peptidase_S8/S53_dom_sf"/>
</dbReference>
<comment type="similarity">
    <text evidence="2 10 11">Belongs to the peptidase S8 family.</text>
</comment>
<dbReference type="NCBIfam" id="TIGR03921">
    <property type="entry name" value="T7SS_mycosin"/>
    <property type="match status" value="1"/>
</dbReference>
<accession>A0ABQ3XM43</accession>
<comment type="caution">
    <text evidence="14">The sequence shown here is derived from an EMBL/GenBank/DDBJ whole genome shotgun (WGS) entry which is preliminary data.</text>
</comment>
<evidence type="ECO:0000313" key="15">
    <source>
        <dbReference type="Proteomes" id="UP000612282"/>
    </source>
</evidence>
<dbReference type="InterPro" id="IPR023834">
    <property type="entry name" value="T7SS_pept_S8A_mycosin"/>
</dbReference>
<keyword evidence="4 10" id="KW-0645">Protease</keyword>
<dbReference type="InterPro" id="IPR050131">
    <property type="entry name" value="Peptidase_S8_subtilisin-like"/>
</dbReference>
<dbReference type="Proteomes" id="UP000612282">
    <property type="component" value="Unassembled WGS sequence"/>
</dbReference>
<evidence type="ECO:0000256" key="6">
    <source>
        <dbReference type="ARBA" id="ARBA00022801"/>
    </source>
</evidence>
<dbReference type="InterPro" id="IPR000209">
    <property type="entry name" value="Peptidase_S8/S53_dom"/>
</dbReference>
<evidence type="ECO:0000256" key="2">
    <source>
        <dbReference type="ARBA" id="ARBA00011073"/>
    </source>
</evidence>
<dbReference type="PROSITE" id="PS51892">
    <property type="entry name" value="SUBTILASE"/>
    <property type="match status" value="1"/>
</dbReference>